<evidence type="ECO:0000313" key="1">
    <source>
        <dbReference type="EMBL" id="KFF10894.1"/>
    </source>
</evidence>
<dbReference type="GO" id="GO:0016746">
    <property type="term" value="F:acyltransferase activity"/>
    <property type="evidence" value="ECO:0007669"/>
    <property type="project" value="UniProtKB-KW"/>
</dbReference>
<accession>A0A086A2I0</accession>
<name>A0A086A2I0_9FLAO</name>
<gene>
    <name evidence="1" type="ORF">IW15_17110</name>
</gene>
<dbReference type="STRING" id="445961.IW15_17110"/>
<reference evidence="1 2" key="1">
    <citation type="submission" date="2014-07" db="EMBL/GenBank/DDBJ databases">
        <title>Genome of Chryseobacterium soli DSM 19298.</title>
        <authorList>
            <person name="Stropko S.J."/>
            <person name="Pipes S.E."/>
            <person name="Newman J."/>
        </authorList>
    </citation>
    <scope>NUCLEOTIDE SEQUENCE [LARGE SCALE GENOMIC DNA]</scope>
    <source>
        <strain evidence="1 2">DSM 19298</strain>
    </source>
</reference>
<dbReference type="Proteomes" id="UP000028705">
    <property type="component" value="Unassembled WGS sequence"/>
</dbReference>
<dbReference type="eggNOG" id="ENOG5032T2H">
    <property type="taxonomic scope" value="Bacteria"/>
</dbReference>
<keyword evidence="2" id="KW-1185">Reference proteome</keyword>
<keyword evidence="1" id="KW-0012">Acyltransferase</keyword>
<comment type="caution">
    <text evidence="1">The sequence shown here is derived from an EMBL/GenBank/DDBJ whole genome shotgun (WGS) entry which is preliminary data.</text>
</comment>
<dbReference type="InterPro" id="IPR011747">
    <property type="entry name" value="CHP02241"/>
</dbReference>
<dbReference type="OrthoDB" id="9799891at2"/>
<keyword evidence="1" id="KW-0808">Transferase</keyword>
<protein>
    <submittedName>
        <fullName evidence="1">Glycerol acyltransferase</fullName>
    </submittedName>
</protein>
<dbReference type="AlphaFoldDB" id="A0A086A2I0"/>
<sequence>MALLYPPTSFSFIVNGISTTEGIDSRFQSISGLSTEIVTEEYAEGGENRFLHQLPLRPKYTNLVLKRGLIVSSGLISWCRNAMENFEFEPRDLLITLSGGLQSTAPLMVWNVVGAYPVKWEVSEFNAEESSLAIETIELKYRYFTIPSSLASLGL</sequence>
<dbReference type="PANTHER" id="PTHR38009">
    <property type="entry name" value="CONSERVED HYPOTHETICAL PHAGE TAIL PROTEIN"/>
    <property type="match status" value="1"/>
</dbReference>
<dbReference type="PANTHER" id="PTHR38009:SF1">
    <property type="entry name" value="CONSERVED HYPOTHETICAL PHAGE TAIL PROTEIN"/>
    <property type="match status" value="1"/>
</dbReference>
<dbReference type="RefSeq" id="WP_034713650.1">
    <property type="nucleotide sequence ID" value="NZ_JAODPJ010000008.1"/>
</dbReference>
<dbReference type="EMBL" id="JPRH01000008">
    <property type="protein sequence ID" value="KFF10894.1"/>
    <property type="molecule type" value="Genomic_DNA"/>
</dbReference>
<dbReference type="Pfam" id="PF06841">
    <property type="entry name" value="Phage_T4_gp19"/>
    <property type="match status" value="1"/>
</dbReference>
<proteinExistence type="predicted"/>
<evidence type="ECO:0000313" key="2">
    <source>
        <dbReference type="Proteomes" id="UP000028705"/>
    </source>
</evidence>
<dbReference type="GO" id="GO:0005198">
    <property type="term" value="F:structural molecule activity"/>
    <property type="evidence" value="ECO:0007669"/>
    <property type="project" value="InterPro"/>
</dbReference>
<dbReference type="InterPro" id="IPR010667">
    <property type="entry name" value="Phage_T4_Gp19"/>
</dbReference>
<organism evidence="1 2">
    <name type="scientific">Chryseobacterium soli</name>
    <dbReference type="NCBI Taxonomy" id="445961"/>
    <lineage>
        <taxon>Bacteria</taxon>
        <taxon>Pseudomonadati</taxon>
        <taxon>Bacteroidota</taxon>
        <taxon>Flavobacteriia</taxon>
        <taxon>Flavobacteriales</taxon>
        <taxon>Weeksellaceae</taxon>
        <taxon>Chryseobacterium group</taxon>
        <taxon>Chryseobacterium</taxon>
    </lineage>
</organism>
<dbReference type="NCBIfam" id="TIGR02241">
    <property type="entry name" value="conserved hypothetical phage tail region protein"/>
    <property type="match status" value="1"/>
</dbReference>